<proteinExistence type="predicted"/>
<gene>
    <name evidence="1" type="ORF">PoB_006638500</name>
</gene>
<dbReference type="EMBL" id="BLXT01007525">
    <property type="protein sequence ID" value="GFO39880.1"/>
    <property type="molecule type" value="Genomic_DNA"/>
</dbReference>
<sequence>MSPYPEREAVQRRQPGFVASYDPRRPRWSQFFPELHTGNLLGISLKSYFPVGSAGLYIPLIDSVYSMHCATVKTIMIIYTAGTKIISGFEALSQDRKSVLELEP</sequence>
<evidence type="ECO:0000313" key="2">
    <source>
        <dbReference type="Proteomes" id="UP000735302"/>
    </source>
</evidence>
<organism evidence="1 2">
    <name type="scientific">Plakobranchus ocellatus</name>
    <dbReference type="NCBI Taxonomy" id="259542"/>
    <lineage>
        <taxon>Eukaryota</taxon>
        <taxon>Metazoa</taxon>
        <taxon>Spiralia</taxon>
        <taxon>Lophotrochozoa</taxon>
        <taxon>Mollusca</taxon>
        <taxon>Gastropoda</taxon>
        <taxon>Heterobranchia</taxon>
        <taxon>Euthyneura</taxon>
        <taxon>Panpulmonata</taxon>
        <taxon>Sacoglossa</taxon>
        <taxon>Placobranchoidea</taxon>
        <taxon>Plakobranchidae</taxon>
        <taxon>Plakobranchus</taxon>
    </lineage>
</organism>
<dbReference type="Proteomes" id="UP000735302">
    <property type="component" value="Unassembled WGS sequence"/>
</dbReference>
<accession>A0AAV4D6X0</accession>
<keyword evidence="2" id="KW-1185">Reference proteome</keyword>
<reference evidence="1 2" key="1">
    <citation type="journal article" date="2021" name="Elife">
        <title>Chloroplast acquisition without the gene transfer in kleptoplastic sea slugs, Plakobranchus ocellatus.</title>
        <authorList>
            <person name="Maeda T."/>
            <person name="Takahashi S."/>
            <person name="Yoshida T."/>
            <person name="Shimamura S."/>
            <person name="Takaki Y."/>
            <person name="Nagai Y."/>
            <person name="Toyoda A."/>
            <person name="Suzuki Y."/>
            <person name="Arimoto A."/>
            <person name="Ishii H."/>
            <person name="Satoh N."/>
            <person name="Nishiyama T."/>
            <person name="Hasebe M."/>
            <person name="Maruyama T."/>
            <person name="Minagawa J."/>
            <person name="Obokata J."/>
            <person name="Shigenobu S."/>
        </authorList>
    </citation>
    <scope>NUCLEOTIDE SEQUENCE [LARGE SCALE GENOMIC DNA]</scope>
</reference>
<dbReference type="AlphaFoldDB" id="A0AAV4D6X0"/>
<protein>
    <submittedName>
        <fullName evidence="1">Uncharacterized protein</fullName>
    </submittedName>
</protein>
<evidence type="ECO:0000313" key="1">
    <source>
        <dbReference type="EMBL" id="GFO39880.1"/>
    </source>
</evidence>
<comment type="caution">
    <text evidence="1">The sequence shown here is derived from an EMBL/GenBank/DDBJ whole genome shotgun (WGS) entry which is preliminary data.</text>
</comment>
<name>A0AAV4D6X0_9GAST</name>